<sequence>MTDVVLEHLKAIRTKLDDHGERLSRIETRLSSIEQTIGSLYALSGSDREAAHSLTRRIERIEQRLELIDR</sequence>
<protein>
    <submittedName>
        <fullName evidence="1">Uncharacterized protein</fullName>
    </submittedName>
</protein>
<name>W0DIS2_9GAMM</name>
<dbReference type="HOGENOM" id="CLU_194539_1_0_6"/>
<dbReference type="AlphaFoldDB" id="W0DIS2"/>
<gene>
    <name evidence="1" type="ORF">THITH_01360</name>
</gene>
<accession>W0DIS2</accession>
<dbReference type="KEGG" id="tti:THITH_01360"/>
<dbReference type="EMBL" id="CP007029">
    <property type="protein sequence ID" value="AHE97147.1"/>
    <property type="molecule type" value="Genomic_DNA"/>
</dbReference>
<dbReference type="OrthoDB" id="5773019at2"/>
<evidence type="ECO:0000313" key="2">
    <source>
        <dbReference type="Proteomes" id="UP000005289"/>
    </source>
</evidence>
<dbReference type="STRING" id="713585.THITH_01360"/>
<dbReference type="RefSeq" id="WP_006746321.1">
    <property type="nucleotide sequence ID" value="NZ_CP007029.1"/>
</dbReference>
<keyword evidence="2" id="KW-1185">Reference proteome</keyword>
<proteinExistence type="predicted"/>
<organism evidence="1 2">
    <name type="scientific">Thioalkalivibrio paradoxus ARh 1</name>
    <dbReference type="NCBI Taxonomy" id="713585"/>
    <lineage>
        <taxon>Bacteria</taxon>
        <taxon>Pseudomonadati</taxon>
        <taxon>Pseudomonadota</taxon>
        <taxon>Gammaproteobacteria</taxon>
        <taxon>Chromatiales</taxon>
        <taxon>Ectothiorhodospiraceae</taxon>
        <taxon>Thioalkalivibrio</taxon>
    </lineage>
</organism>
<dbReference type="Proteomes" id="UP000005289">
    <property type="component" value="Chromosome"/>
</dbReference>
<evidence type="ECO:0000313" key="1">
    <source>
        <dbReference type="EMBL" id="AHE97147.1"/>
    </source>
</evidence>
<reference evidence="1 2" key="1">
    <citation type="submission" date="2013-12" db="EMBL/GenBank/DDBJ databases">
        <authorList>
            <consortium name="DOE Joint Genome Institute"/>
            <person name="Muyzer G."/>
            <person name="Huntemann M."/>
            <person name="Han J."/>
            <person name="Chen A."/>
            <person name="Kyrpides N."/>
            <person name="Mavromatis K."/>
            <person name="Markowitz V."/>
            <person name="Palaniappan K."/>
            <person name="Ivanova N."/>
            <person name="Schaumberg A."/>
            <person name="Pati A."/>
            <person name="Liolios K."/>
            <person name="Nordberg H.P."/>
            <person name="Cantor M.N."/>
            <person name="Hua S.X."/>
            <person name="Woyke T."/>
        </authorList>
    </citation>
    <scope>NUCLEOTIDE SEQUENCE [LARGE SCALE GENOMIC DNA]</scope>
    <source>
        <strain evidence="1 2">ARh 1</strain>
    </source>
</reference>